<accession>T0QSW2</accession>
<dbReference type="EMBL" id="JH767134">
    <property type="protein sequence ID" value="EQC41264.1"/>
    <property type="molecule type" value="Genomic_DNA"/>
</dbReference>
<evidence type="ECO:0000313" key="2">
    <source>
        <dbReference type="Proteomes" id="UP000030762"/>
    </source>
</evidence>
<organism evidence="1 2">
    <name type="scientific">Saprolegnia diclina (strain VS20)</name>
    <dbReference type="NCBI Taxonomy" id="1156394"/>
    <lineage>
        <taxon>Eukaryota</taxon>
        <taxon>Sar</taxon>
        <taxon>Stramenopiles</taxon>
        <taxon>Oomycota</taxon>
        <taxon>Saprolegniomycetes</taxon>
        <taxon>Saprolegniales</taxon>
        <taxon>Saprolegniaceae</taxon>
        <taxon>Saprolegnia</taxon>
    </lineage>
</organism>
<name>T0QSW2_SAPDV</name>
<dbReference type="VEuPathDB" id="FungiDB:SDRG_01239"/>
<dbReference type="AlphaFoldDB" id="T0QSW2"/>
<reference evidence="1 2" key="1">
    <citation type="submission" date="2012-04" db="EMBL/GenBank/DDBJ databases">
        <title>The Genome Sequence of Saprolegnia declina VS20.</title>
        <authorList>
            <consortium name="The Broad Institute Genome Sequencing Platform"/>
            <person name="Russ C."/>
            <person name="Nusbaum C."/>
            <person name="Tyler B."/>
            <person name="van West P."/>
            <person name="Dieguez-Uribeondo J."/>
            <person name="de Bruijn I."/>
            <person name="Tripathy S."/>
            <person name="Jiang R."/>
            <person name="Young S.K."/>
            <person name="Zeng Q."/>
            <person name="Gargeya S."/>
            <person name="Fitzgerald M."/>
            <person name="Haas B."/>
            <person name="Abouelleil A."/>
            <person name="Alvarado L."/>
            <person name="Arachchi H.M."/>
            <person name="Berlin A."/>
            <person name="Chapman S.B."/>
            <person name="Goldberg J."/>
            <person name="Griggs A."/>
            <person name="Gujja S."/>
            <person name="Hansen M."/>
            <person name="Howarth C."/>
            <person name="Imamovic A."/>
            <person name="Larimer J."/>
            <person name="McCowen C."/>
            <person name="Montmayeur A."/>
            <person name="Murphy C."/>
            <person name="Neiman D."/>
            <person name="Pearson M."/>
            <person name="Priest M."/>
            <person name="Roberts A."/>
            <person name="Saif S."/>
            <person name="Shea T."/>
            <person name="Sisk P."/>
            <person name="Sykes S."/>
            <person name="Wortman J."/>
            <person name="Nusbaum C."/>
            <person name="Birren B."/>
        </authorList>
    </citation>
    <scope>NUCLEOTIDE SEQUENCE [LARGE SCALE GENOMIC DNA]</scope>
    <source>
        <strain evidence="1 2">VS20</strain>
    </source>
</reference>
<dbReference type="GeneID" id="19941966"/>
<dbReference type="RefSeq" id="XP_008604978.1">
    <property type="nucleotide sequence ID" value="XM_008606756.1"/>
</dbReference>
<keyword evidence="2" id="KW-1185">Reference proteome</keyword>
<dbReference type="Proteomes" id="UP000030762">
    <property type="component" value="Unassembled WGS sequence"/>
</dbReference>
<dbReference type="InParanoid" id="T0QSW2"/>
<dbReference type="OMA" id="HEICCLR"/>
<protein>
    <submittedName>
        <fullName evidence="1">Uncharacterized protein</fullName>
    </submittedName>
</protein>
<sequence length="465" mass="49990">MARRTPSSDAASNVVDLTSPDSLPQVTTAIASFLQGHEAALATEALGFELAPSVKDLLTQLLPRFAANLAANPALDVSAVVATISEGLALTPEFAAVKRNDEDDEYECVAVGDAMFERKRPRGSFATLAHDWEKGYNACKHAVHDLRDNDAARSAFVADAAIVRQRLASAVAIPDRVLCALRAEAAAALRVVVASKVKEVELAAALESLWQAKRAELHASPKVEVDLAVYHNEENVAAVDAMAAIATGSAATAAATTILDGIEVQVACYEVVAAVLHEICCLRHASLTATAATMEATYADAVAATRAQLQVDLPRLCASLLRFDAHVDAKMHAIDGYKADKLRKLDEICFEFPPFSDPEACARLRSKIKAKTAIAEDLAAHLEAAATTQQYLWANVKDVLGATECRRLLNTCRSHWEAMTPVLRDVFESIESKVIVEVRSDAVKAEASKMETVAPLAKPFWSCFW</sequence>
<proteinExistence type="predicted"/>
<gene>
    <name evidence="1" type="ORF">SDRG_01239</name>
</gene>
<dbReference type="OrthoDB" id="10412011at2759"/>
<evidence type="ECO:0000313" key="1">
    <source>
        <dbReference type="EMBL" id="EQC41264.1"/>
    </source>
</evidence>